<feature type="transmembrane region" description="Helical" evidence="6">
    <location>
        <begin position="38"/>
        <end position="63"/>
    </location>
</feature>
<name>A0A9W9ZA03_9CNID</name>
<keyword evidence="5 6" id="KW-0472">Membrane</keyword>
<keyword evidence="3 6" id="KW-0812">Transmembrane</keyword>
<dbReference type="PANTHER" id="PTHR23320">
    <property type="entry name" value="MEMBRANE-SPANNING 4-DOMAINS SUBFAMILY A MS4A -RELATED"/>
    <property type="match status" value="1"/>
</dbReference>
<dbReference type="EMBL" id="MU826389">
    <property type="protein sequence ID" value="KAJ7376823.1"/>
    <property type="molecule type" value="Genomic_DNA"/>
</dbReference>
<accession>A0A9W9ZA03</accession>
<dbReference type="InterPro" id="IPR030417">
    <property type="entry name" value="MS4A"/>
</dbReference>
<dbReference type="AlphaFoldDB" id="A0A9W9ZA03"/>
<reference evidence="7" key="1">
    <citation type="submission" date="2023-01" db="EMBL/GenBank/DDBJ databases">
        <title>Genome assembly of the deep-sea coral Lophelia pertusa.</title>
        <authorList>
            <person name="Herrera S."/>
            <person name="Cordes E."/>
        </authorList>
    </citation>
    <scope>NUCLEOTIDE SEQUENCE</scope>
    <source>
        <strain evidence="7">USNM1676648</strain>
        <tissue evidence="7">Polyp</tissue>
    </source>
</reference>
<feature type="transmembrane region" description="Helical" evidence="6">
    <location>
        <begin position="12"/>
        <end position="32"/>
    </location>
</feature>
<feature type="transmembrane region" description="Helical" evidence="6">
    <location>
        <begin position="75"/>
        <end position="105"/>
    </location>
</feature>
<sequence length="276" mass="29805">MVDNSAKIANMARMLAITHIIVGFLLFCFGIADLAVPYFWTGYGAFGIWIGAWMCIAGGLGIPGTRKDPSPSRNCLAGVFMGFSITSAVFGGIIIICYGISIAVYRDEYVYSYNDYDGNYGYNLRSRHYNYDAEMAITAIILILGIVEFVIGIWAAVCLCLMNPCACCNSNPPQQGQVMYPTNTGYVMTQGPGGVPVAVPMQSMQPMQQMQQMQPMQAGGGMIAVQTVAPGAQEGQPQMVMVPVSGAMATGYQPQQVEMPPSYGHGQYTTLQNEQV</sequence>
<dbReference type="Proteomes" id="UP001163046">
    <property type="component" value="Unassembled WGS sequence"/>
</dbReference>
<feature type="transmembrane region" description="Helical" evidence="6">
    <location>
        <begin position="135"/>
        <end position="162"/>
    </location>
</feature>
<dbReference type="Pfam" id="PF04103">
    <property type="entry name" value="CD20"/>
    <property type="match status" value="1"/>
</dbReference>
<evidence type="ECO:0000256" key="3">
    <source>
        <dbReference type="ARBA" id="ARBA00022692"/>
    </source>
</evidence>
<comment type="similarity">
    <text evidence="2">Belongs to the MS4A family.</text>
</comment>
<organism evidence="7 8">
    <name type="scientific">Desmophyllum pertusum</name>
    <dbReference type="NCBI Taxonomy" id="174260"/>
    <lineage>
        <taxon>Eukaryota</taxon>
        <taxon>Metazoa</taxon>
        <taxon>Cnidaria</taxon>
        <taxon>Anthozoa</taxon>
        <taxon>Hexacorallia</taxon>
        <taxon>Scleractinia</taxon>
        <taxon>Caryophylliina</taxon>
        <taxon>Caryophylliidae</taxon>
        <taxon>Desmophyllum</taxon>
    </lineage>
</organism>
<evidence type="ECO:0000256" key="6">
    <source>
        <dbReference type="SAM" id="Phobius"/>
    </source>
</evidence>
<dbReference type="GO" id="GO:0016020">
    <property type="term" value="C:membrane"/>
    <property type="evidence" value="ECO:0007669"/>
    <property type="project" value="UniProtKB-SubCell"/>
</dbReference>
<dbReference type="InterPro" id="IPR007237">
    <property type="entry name" value="CD20-like"/>
</dbReference>
<evidence type="ECO:0000313" key="8">
    <source>
        <dbReference type="Proteomes" id="UP001163046"/>
    </source>
</evidence>
<keyword evidence="8" id="KW-1185">Reference proteome</keyword>
<evidence type="ECO:0000256" key="1">
    <source>
        <dbReference type="ARBA" id="ARBA00004141"/>
    </source>
</evidence>
<evidence type="ECO:0000313" key="7">
    <source>
        <dbReference type="EMBL" id="KAJ7376823.1"/>
    </source>
</evidence>
<keyword evidence="4 6" id="KW-1133">Transmembrane helix</keyword>
<evidence type="ECO:0000256" key="5">
    <source>
        <dbReference type="ARBA" id="ARBA00023136"/>
    </source>
</evidence>
<protein>
    <submittedName>
        <fullName evidence="7">Uncharacterized protein</fullName>
    </submittedName>
</protein>
<comment type="caution">
    <text evidence="7">The sequence shown here is derived from an EMBL/GenBank/DDBJ whole genome shotgun (WGS) entry which is preliminary data.</text>
</comment>
<dbReference type="OrthoDB" id="5983697at2759"/>
<gene>
    <name evidence="7" type="ORF">OS493_032289</name>
</gene>
<dbReference type="PANTHER" id="PTHR23320:SF165">
    <property type="entry name" value="MARVEL DOMAIN-CONTAINING PROTEIN"/>
    <property type="match status" value="1"/>
</dbReference>
<comment type="subcellular location">
    <subcellularLocation>
        <location evidence="1">Membrane</location>
        <topology evidence="1">Multi-pass membrane protein</topology>
    </subcellularLocation>
</comment>
<proteinExistence type="inferred from homology"/>
<evidence type="ECO:0000256" key="2">
    <source>
        <dbReference type="ARBA" id="ARBA00009565"/>
    </source>
</evidence>
<evidence type="ECO:0000256" key="4">
    <source>
        <dbReference type="ARBA" id="ARBA00022989"/>
    </source>
</evidence>